<reference evidence="9" key="1">
    <citation type="submission" date="2023-03" db="EMBL/GenBank/DDBJ databases">
        <title>Massive genome expansion in bonnet fungi (Mycena s.s.) driven by repeated elements and novel gene families across ecological guilds.</title>
        <authorList>
            <consortium name="Lawrence Berkeley National Laboratory"/>
            <person name="Harder C.B."/>
            <person name="Miyauchi S."/>
            <person name="Viragh M."/>
            <person name="Kuo A."/>
            <person name="Thoen E."/>
            <person name="Andreopoulos B."/>
            <person name="Lu D."/>
            <person name="Skrede I."/>
            <person name="Drula E."/>
            <person name="Henrissat B."/>
            <person name="Morin E."/>
            <person name="Kohler A."/>
            <person name="Barry K."/>
            <person name="LaButti K."/>
            <person name="Morin E."/>
            <person name="Salamov A."/>
            <person name="Lipzen A."/>
            <person name="Mereny Z."/>
            <person name="Hegedus B."/>
            <person name="Baldrian P."/>
            <person name="Stursova M."/>
            <person name="Weitz H."/>
            <person name="Taylor A."/>
            <person name="Grigoriev I.V."/>
            <person name="Nagy L.G."/>
            <person name="Martin F."/>
            <person name="Kauserud H."/>
        </authorList>
    </citation>
    <scope>NUCLEOTIDE SEQUENCE</scope>
    <source>
        <strain evidence="9">CBHHK182m</strain>
    </source>
</reference>
<sequence length="356" mass="38365">MSTTAKPKYFYGIQRGRIPGVYDTGEEECKLALAGSRHARHRKFTSREDALNYVAKGGARHAKSSQMTAGTKRPANISERCPGDQSIHHASLFALLRALETVPRGTRPLQIVSTSKYATDCINSWLARWLTNGFKAQNREPIKHEPLLRCISAHLDERRHIGQAVRFIYVRAVEDDPAARSAKALAKRAAQDAPVAPCDYDQLAAAMRARITGPPVPIARPFESYSPAPHTPNKRQRVEAAPPALAPAHAALAAALYSPRKMAILAQAAAILATPPILHPVFAAIPAVAASASAPRPPVWAAHPVVRSKVPLPGRPKTASYAPPPPPIQAASHALDTAFSPYASMLEEHGAKSKQP</sequence>
<dbReference type="InterPro" id="IPR037056">
    <property type="entry name" value="RNase_H1_N_sf"/>
</dbReference>
<dbReference type="InterPro" id="IPR002156">
    <property type="entry name" value="RNaseH_domain"/>
</dbReference>
<keyword evidence="6" id="KW-0255">Endonuclease</keyword>
<dbReference type="Proteomes" id="UP001215598">
    <property type="component" value="Unassembled WGS sequence"/>
</dbReference>
<dbReference type="SUPFAM" id="SSF53098">
    <property type="entry name" value="Ribonuclease H-like"/>
    <property type="match status" value="1"/>
</dbReference>
<evidence type="ECO:0000256" key="4">
    <source>
        <dbReference type="ARBA" id="ARBA00022722"/>
    </source>
</evidence>
<dbReference type="GO" id="GO:0046872">
    <property type="term" value="F:metal ion binding"/>
    <property type="evidence" value="ECO:0007669"/>
    <property type="project" value="UniProtKB-KW"/>
</dbReference>
<protein>
    <recommendedName>
        <fullName evidence="3">ribonuclease H</fullName>
        <ecNumber evidence="3">3.1.26.4</ecNumber>
    </recommendedName>
</protein>
<evidence type="ECO:0000256" key="2">
    <source>
        <dbReference type="ARBA" id="ARBA00005300"/>
    </source>
</evidence>
<name>A0AAD7JPS6_9AGAR</name>
<accession>A0AAD7JPS6</accession>
<dbReference type="InterPro" id="IPR012337">
    <property type="entry name" value="RNaseH-like_sf"/>
</dbReference>
<comment type="similarity">
    <text evidence="2">Belongs to the RNase H family.</text>
</comment>
<dbReference type="Gene3D" id="3.40.970.10">
    <property type="entry name" value="Ribonuclease H1, N-terminal domain"/>
    <property type="match status" value="1"/>
</dbReference>
<dbReference type="AlphaFoldDB" id="A0AAD7JPS6"/>
<evidence type="ECO:0000313" key="10">
    <source>
        <dbReference type="Proteomes" id="UP001215598"/>
    </source>
</evidence>
<keyword evidence="7" id="KW-0378">Hydrolase</keyword>
<dbReference type="PANTHER" id="PTHR10642">
    <property type="entry name" value="RIBONUCLEASE H1"/>
    <property type="match status" value="1"/>
</dbReference>
<dbReference type="PANTHER" id="PTHR10642:SF26">
    <property type="entry name" value="RIBONUCLEASE H1"/>
    <property type="match status" value="1"/>
</dbReference>
<keyword evidence="5" id="KW-0479">Metal-binding</keyword>
<keyword evidence="4" id="KW-0540">Nuclease</keyword>
<dbReference type="InterPro" id="IPR009027">
    <property type="entry name" value="Ribosomal_bL9/RNase_H1_N"/>
</dbReference>
<dbReference type="InterPro" id="IPR036397">
    <property type="entry name" value="RNaseH_sf"/>
</dbReference>
<dbReference type="Gene3D" id="3.30.420.10">
    <property type="entry name" value="Ribonuclease H-like superfamily/Ribonuclease H"/>
    <property type="match status" value="1"/>
</dbReference>
<dbReference type="Pfam" id="PF00075">
    <property type="entry name" value="RNase_H"/>
    <property type="match status" value="1"/>
</dbReference>
<proteinExistence type="inferred from homology"/>
<dbReference type="GO" id="GO:0043137">
    <property type="term" value="P:DNA replication, removal of RNA primer"/>
    <property type="evidence" value="ECO:0007669"/>
    <property type="project" value="TreeGrafter"/>
</dbReference>
<dbReference type="GO" id="GO:0004523">
    <property type="term" value="F:RNA-DNA hybrid ribonuclease activity"/>
    <property type="evidence" value="ECO:0007669"/>
    <property type="project" value="UniProtKB-EC"/>
</dbReference>
<feature type="domain" description="RNase H type-1" evidence="8">
    <location>
        <begin position="47"/>
        <end position="191"/>
    </location>
</feature>
<evidence type="ECO:0000259" key="8">
    <source>
        <dbReference type="PROSITE" id="PS50879"/>
    </source>
</evidence>
<dbReference type="InterPro" id="IPR011320">
    <property type="entry name" value="RNase_H1_N"/>
</dbReference>
<evidence type="ECO:0000256" key="3">
    <source>
        <dbReference type="ARBA" id="ARBA00012180"/>
    </source>
</evidence>
<evidence type="ECO:0000256" key="7">
    <source>
        <dbReference type="ARBA" id="ARBA00022801"/>
    </source>
</evidence>
<comment type="catalytic activity">
    <reaction evidence="1">
        <text>Endonucleolytic cleavage to 5'-phosphomonoester.</text>
        <dbReference type="EC" id="3.1.26.4"/>
    </reaction>
</comment>
<dbReference type="InterPro" id="IPR050092">
    <property type="entry name" value="RNase_H"/>
</dbReference>
<dbReference type="EC" id="3.1.26.4" evidence="3"/>
<dbReference type="SUPFAM" id="SSF55658">
    <property type="entry name" value="L9 N-domain-like"/>
    <property type="match status" value="1"/>
</dbReference>
<dbReference type="EMBL" id="JARKIB010000023">
    <property type="protein sequence ID" value="KAJ7766891.1"/>
    <property type="molecule type" value="Genomic_DNA"/>
</dbReference>
<gene>
    <name evidence="9" type="ORF">B0H16DRAFT_1882873</name>
</gene>
<organism evidence="9 10">
    <name type="scientific">Mycena metata</name>
    <dbReference type="NCBI Taxonomy" id="1033252"/>
    <lineage>
        <taxon>Eukaryota</taxon>
        <taxon>Fungi</taxon>
        <taxon>Dikarya</taxon>
        <taxon>Basidiomycota</taxon>
        <taxon>Agaricomycotina</taxon>
        <taxon>Agaricomycetes</taxon>
        <taxon>Agaricomycetidae</taxon>
        <taxon>Agaricales</taxon>
        <taxon>Marasmiineae</taxon>
        <taxon>Mycenaceae</taxon>
        <taxon>Mycena</taxon>
    </lineage>
</organism>
<evidence type="ECO:0000256" key="6">
    <source>
        <dbReference type="ARBA" id="ARBA00022759"/>
    </source>
</evidence>
<keyword evidence="10" id="KW-1185">Reference proteome</keyword>
<evidence type="ECO:0000256" key="1">
    <source>
        <dbReference type="ARBA" id="ARBA00000077"/>
    </source>
</evidence>
<dbReference type="PROSITE" id="PS50879">
    <property type="entry name" value="RNASE_H_1"/>
    <property type="match status" value="1"/>
</dbReference>
<evidence type="ECO:0000256" key="5">
    <source>
        <dbReference type="ARBA" id="ARBA00022723"/>
    </source>
</evidence>
<dbReference type="GO" id="GO:0003676">
    <property type="term" value="F:nucleic acid binding"/>
    <property type="evidence" value="ECO:0007669"/>
    <property type="project" value="InterPro"/>
</dbReference>
<comment type="caution">
    <text evidence="9">The sequence shown here is derived from an EMBL/GenBank/DDBJ whole genome shotgun (WGS) entry which is preliminary data.</text>
</comment>
<dbReference type="Pfam" id="PF01693">
    <property type="entry name" value="Cauli_VI"/>
    <property type="match status" value="1"/>
</dbReference>
<evidence type="ECO:0000313" key="9">
    <source>
        <dbReference type="EMBL" id="KAJ7766891.1"/>
    </source>
</evidence>